<dbReference type="Gene3D" id="3.40.30.10">
    <property type="entry name" value="Glutaredoxin"/>
    <property type="match status" value="1"/>
</dbReference>
<protein>
    <recommendedName>
        <fullName evidence="9">Gamma-interferon-inducible lysosomal thiol reductase</fullName>
    </recommendedName>
</protein>
<dbReference type="GO" id="GO:0016671">
    <property type="term" value="F:oxidoreductase activity, acting on a sulfur group of donors, disulfide as acceptor"/>
    <property type="evidence" value="ECO:0007669"/>
    <property type="project" value="InterPro"/>
</dbReference>
<evidence type="ECO:0000256" key="3">
    <source>
        <dbReference type="ARBA" id="ARBA00022525"/>
    </source>
</evidence>
<evidence type="ECO:0000256" key="2">
    <source>
        <dbReference type="ARBA" id="ARBA00005679"/>
    </source>
</evidence>
<comment type="subcellular location">
    <subcellularLocation>
        <location evidence="1">Secreted</location>
    </subcellularLocation>
</comment>
<accession>A0AAD9IFQ4</accession>
<evidence type="ECO:0000256" key="4">
    <source>
        <dbReference type="ARBA" id="ARBA00022729"/>
    </source>
</evidence>
<evidence type="ECO:0000256" key="6">
    <source>
        <dbReference type="SAM" id="Phobius"/>
    </source>
</evidence>
<gene>
    <name evidence="7" type="ORF">QBZ16_001216</name>
</gene>
<evidence type="ECO:0008006" key="9">
    <source>
        <dbReference type="Google" id="ProtNLM"/>
    </source>
</evidence>
<keyword evidence="8" id="KW-1185">Reference proteome</keyword>
<evidence type="ECO:0000313" key="7">
    <source>
        <dbReference type="EMBL" id="KAK2076284.1"/>
    </source>
</evidence>
<organism evidence="7 8">
    <name type="scientific">Prototheca wickerhamii</name>
    <dbReference type="NCBI Taxonomy" id="3111"/>
    <lineage>
        <taxon>Eukaryota</taxon>
        <taxon>Viridiplantae</taxon>
        <taxon>Chlorophyta</taxon>
        <taxon>core chlorophytes</taxon>
        <taxon>Trebouxiophyceae</taxon>
        <taxon>Chlorellales</taxon>
        <taxon>Chlorellaceae</taxon>
        <taxon>Prototheca</taxon>
    </lineage>
</organism>
<feature type="transmembrane region" description="Helical" evidence="6">
    <location>
        <begin position="6"/>
        <end position="24"/>
    </location>
</feature>
<dbReference type="Pfam" id="PF03227">
    <property type="entry name" value="GILT"/>
    <property type="match status" value="1"/>
</dbReference>
<keyword evidence="6" id="KW-0472">Membrane</keyword>
<keyword evidence="6" id="KW-0812">Transmembrane</keyword>
<keyword evidence="6" id="KW-1133">Transmembrane helix</keyword>
<keyword evidence="5" id="KW-0325">Glycoprotein</keyword>
<name>A0AAD9IFQ4_PROWI</name>
<keyword evidence="4" id="KW-0732">Signal</keyword>
<dbReference type="PANTHER" id="PTHR13234:SF8">
    <property type="entry name" value="GAMMA-INTERFERON-INDUCIBLE LYSOSOMAL THIOL REDUCTASE"/>
    <property type="match status" value="1"/>
</dbReference>
<evidence type="ECO:0000256" key="1">
    <source>
        <dbReference type="ARBA" id="ARBA00004613"/>
    </source>
</evidence>
<proteinExistence type="inferred from homology"/>
<comment type="similarity">
    <text evidence="2">Belongs to the GILT family.</text>
</comment>
<dbReference type="PANTHER" id="PTHR13234">
    <property type="entry name" value="GAMMA-INTERFERON INDUCIBLE LYSOSOMAL THIOL REDUCTASE GILT"/>
    <property type="match status" value="1"/>
</dbReference>
<sequence length="220" mass="23957">MATNNKVWTVIGGVVLVCLLLAVLPKAPAPGRLGAGAPAPIVEFYGESLCPDCKHMVEDILAPMFESGVADLMTLKYVAYGKVKDGQCQHGPRECLFNRYINCAQELHPQQRDWFPYVQCLAGDLAHIEDKAPGCASARGWRHADLEACAMGSKGQALELVAEQATQRLEPKLTNVPWVLINGVPLGKDFENLDRYVCASSGATGRPDVCNDLTARTRYQ</sequence>
<comment type="caution">
    <text evidence="7">The sequence shown here is derived from an EMBL/GenBank/DDBJ whole genome shotgun (WGS) entry which is preliminary data.</text>
</comment>
<reference evidence="7" key="1">
    <citation type="submission" date="2021-01" db="EMBL/GenBank/DDBJ databases">
        <authorList>
            <person name="Eckstrom K.M.E."/>
        </authorList>
    </citation>
    <scope>NUCLEOTIDE SEQUENCE</scope>
    <source>
        <strain evidence="7">UVCC 0001</strain>
    </source>
</reference>
<dbReference type="InterPro" id="IPR004911">
    <property type="entry name" value="Interferon-induced_GILT"/>
</dbReference>
<dbReference type="AlphaFoldDB" id="A0AAD9IFQ4"/>
<dbReference type="Proteomes" id="UP001255856">
    <property type="component" value="Unassembled WGS sequence"/>
</dbReference>
<dbReference type="EMBL" id="JASFZW010000011">
    <property type="protein sequence ID" value="KAK2076284.1"/>
    <property type="molecule type" value="Genomic_DNA"/>
</dbReference>
<evidence type="ECO:0000256" key="5">
    <source>
        <dbReference type="ARBA" id="ARBA00023180"/>
    </source>
</evidence>
<evidence type="ECO:0000313" key="8">
    <source>
        <dbReference type="Proteomes" id="UP001255856"/>
    </source>
</evidence>
<dbReference type="GO" id="GO:0005576">
    <property type="term" value="C:extracellular region"/>
    <property type="evidence" value="ECO:0007669"/>
    <property type="project" value="UniProtKB-SubCell"/>
</dbReference>
<keyword evidence="3" id="KW-0964">Secreted</keyword>